<dbReference type="STRING" id="29433.MOVS_01335"/>
<dbReference type="AlphaFoldDB" id="A0A378PHP0"/>
<dbReference type="InterPro" id="IPR006450">
    <property type="entry name" value="Phage_HK97_gp6-like"/>
</dbReference>
<dbReference type="NCBIfam" id="TIGR01560">
    <property type="entry name" value="put_DNA_pack"/>
    <property type="match status" value="1"/>
</dbReference>
<dbReference type="Proteomes" id="UP000076765">
    <property type="component" value="Chromosome"/>
</dbReference>
<evidence type="ECO:0000313" key="3">
    <source>
        <dbReference type="Proteomes" id="UP000076765"/>
    </source>
</evidence>
<dbReference type="InterPro" id="IPR021146">
    <property type="entry name" value="Phage_gp6-like_head-tail"/>
</dbReference>
<dbReference type="RefSeq" id="WP_063513446.1">
    <property type="nucleotide sequence ID" value="NZ_CP011158.1"/>
</dbReference>
<organism evidence="2 4">
    <name type="scientific">Moraxella ovis</name>
    <dbReference type="NCBI Taxonomy" id="29433"/>
    <lineage>
        <taxon>Bacteria</taxon>
        <taxon>Pseudomonadati</taxon>
        <taxon>Pseudomonadota</taxon>
        <taxon>Gammaproteobacteria</taxon>
        <taxon>Moraxellales</taxon>
        <taxon>Moraxellaceae</taxon>
        <taxon>Moraxella</taxon>
    </lineage>
</organism>
<accession>A0A378PHP0</accession>
<evidence type="ECO:0000313" key="4">
    <source>
        <dbReference type="Proteomes" id="UP000255102"/>
    </source>
</evidence>
<proteinExistence type="predicted"/>
<protein>
    <submittedName>
        <fullName evidence="2">Uncharacterized phage protein (Possible DNA packaging)</fullName>
    </submittedName>
</protein>
<sequence>MDKITLEQVKHQCRIDQDDYLDHELLEGYIDAAYNYAQNFTGRMLFEFVVPDDVENGMIITPSVNHACLMLVSYWYSSREAVSDVKTAELPLGVHHLLQPYRIMGV</sequence>
<keyword evidence="3" id="KW-1185">Reference proteome</keyword>
<dbReference type="EMBL" id="UGPW01000001">
    <property type="protein sequence ID" value="STY86301.1"/>
    <property type="molecule type" value="Genomic_DNA"/>
</dbReference>
<dbReference type="Proteomes" id="UP000255102">
    <property type="component" value="Unassembled WGS sequence"/>
</dbReference>
<evidence type="ECO:0000313" key="2">
    <source>
        <dbReference type="EMBL" id="STY86301.1"/>
    </source>
</evidence>
<dbReference type="Pfam" id="PF05135">
    <property type="entry name" value="Phage_connect_1"/>
    <property type="match status" value="1"/>
</dbReference>
<dbReference type="EMBL" id="CP011158">
    <property type="protein sequence ID" value="ANB90859.1"/>
    <property type="molecule type" value="Genomic_DNA"/>
</dbReference>
<reference evidence="2 4" key="2">
    <citation type="submission" date="2018-06" db="EMBL/GenBank/DDBJ databases">
        <authorList>
            <consortium name="Pathogen Informatics"/>
            <person name="Doyle S."/>
        </authorList>
    </citation>
    <scope>NUCLEOTIDE SEQUENCE [LARGE SCALE GENOMIC DNA]</scope>
    <source>
        <strain evidence="2 4">NCTC11227</strain>
    </source>
</reference>
<gene>
    <name evidence="1" type="ORF">MOVS_01335</name>
    <name evidence="2" type="ORF">NCTC11227_00280</name>
</gene>
<dbReference type="CDD" id="cd08054">
    <property type="entry name" value="gp6"/>
    <property type="match status" value="1"/>
</dbReference>
<dbReference type="Gene3D" id="1.10.3230.30">
    <property type="entry name" value="Phage gp6-like head-tail connector protein"/>
    <property type="match status" value="1"/>
</dbReference>
<evidence type="ECO:0000313" key="1">
    <source>
        <dbReference type="EMBL" id="ANB90859.1"/>
    </source>
</evidence>
<reference evidence="1 3" key="1">
    <citation type="submission" date="2015-04" db="EMBL/GenBank/DDBJ databases">
        <authorList>
            <person name="Calcutt M.J."/>
            <person name="Foecking M.F."/>
        </authorList>
    </citation>
    <scope>NUCLEOTIDE SEQUENCE [LARGE SCALE GENOMIC DNA]</scope>
    <source>
        <strain evidence="1 3">199/55</strain>
    </source>
</reference>
<name>A0A378PHP0_9GAMM</name>
<dbReference type="KEGG" id="moi:MOVS_01335"/>